<proteinExistence type="predicted"/>
<keyword evidence="1" id="KW-0472">Membrane</keyword>
<evidence type="ECO:0000313" key="2">
    <source>
        <dbReference type="EMBL" id="KAF4643271.1"/>
    </source>
</evidence>
<name>A0A7J6K9U2_TOXGO</name>
<accession>A0A7J6K9U2</accession>
<evidence type="ECO:0000256" key="1">
    <source>
        <dbReference type="SAM" id="Phobius"/>
    </source>
</evidence>
<gene>
    <name evidence="2" type="ORF">TGRH88_029380</name>
</gene>
<keyword evidence="1" id="KW-1133">Transmembrane helix</keyword>
<keyword evidence="1" id="KW-0812">Transmembrane</keyword>
<reference evidence="2 3" key="1">
    <citation type="submission" date="2020-03" db="EMBL/GenBank/DDBJ databases">
        <title>Genome sequence of Toxoplasma gondii RH-88 strain.</title>
        <authorList>
            <person name="Lorenzi H.A."/>
            <person name="Venepally P."/>
            <person name="Rozenberg A."/>
            <person name="Sibley D."/>
        </authorList>
    </citation>
    <scope>NUCLEOTIDE SEQUENCE [LARGE SCALE GENOMIC DNA]</scope>
    <source>
        <strain evidence="2 3">RH-88</strain>
    </source>
</reference>
<protein>
    <submittedName>
        <fullName evidence="2">Membrane protein</fullName>
    </submittedName>
</protein>
<organism evidence="2 3">
    <name type="scientific">Toxoplasma gondii</name>
    <dbReference type="NCBI Taxonomy" id="5811"/>
    <lineage>
        <taxon>Eukaryota</taxon>
        <taxon>Sar</taxon>
        <taxon>Alveolata</taxon>
        <taxon>Apicomplexa</taxon>
        <taxon>Conoidasida</taxon>
        <taxon>Coccidia</taxon>
        <taxon>Eucoccidiorida</taxon>
        <taxon>Eimeriorina</taxon>
        <taxon>Sarcocystidae</taxon>
        <taxon>Toxoplasma</taxon>
    </lineage>
</organism>
<dbReference type="Proteomes" id="UP000557509">
    <property type="component" value="Unassembled WGS sequence"/>
</dbReference>
<dbReference type="VEuPathDB" id="ToxoDB:TGME49_242840"/>
<dbReference type="AlphaFoldDB" id="A0A7J6K9U2"/>
<feature type="transmembrane region" description="Helical" evidence="1">
    <location>
        <begin position="76"/>
        <end position="98"/>
    </location>
</feature>
<evidence type="ECO:0000313" key="3">
    <source>
        <dbReference type="Proteomes" id="UP000557509"/>
    </source>
</evidence>
<comment type="caution">
    <text evidence="2">The sequence shown here is derived from an EMBL/GenBank/DDBJ whole genome shotgun (WGS) entry which is preliminary data.</text>
</comment>
<keyword evidence="3" id="KW-1185">Reference proteome</keyword>
<dbReference type="EMBL" id="JAAUHK010000192">
    <property type="protein sequence ID" value="KAF4643271.1"/>
    <property type="molecule type" value="Genomic_DNA"/>
</dbReference>
<sequence length="211" mass="24515">MGVYPPVAGGPVYWALRNMFIGARRSSRRLMRVYDMNWDISKVVCNGVPRNSYNPSVNEWIWNVDTDLWNGAGGKAWFVLSGQIMFTFFWSFALYSVIERWYVNGKIDTFSGRDVAPAFELREQDGACRASWRVWQASMKKINNRQRVVAGMAWGGDIQKRREDPQEKPDHVQDLWKTLFWIASEQASARRRKCEHLRGRPAAAKRHVPFP</sequence>